<keyword evidence="1" id="KW-1133">Transmembrane helix</keyword>
<gene>
    <name evidence="2" type="ORF">TsocGM_06070</name>
</gene>
<evidence type="ECO:0000256" key="1">
    <source>
        <dbReference type="SAM" id="Phobius"/>
    </source>
</evidence>
<sequence>MPSPADWRRLSAFGLPPGSVRALLALLVAATVCGTLALHPEREVPAYLRDLMFIILGHYFAVRGRSRGPGAPGSGESGVAVPPPLYLPRGTVRLLLVLGFVAVAVLLFRRGRLLPIEENPGAVTLLLVAGFLLGALVKAVASRFSAGGRPRWFRALEDAKATAALLAAAVLVVLAWDDASPFLPEGLSATVPRLGEHGPEHLAAALIGFYFGSR</sequence>
<feature type="transmembrane region" description="Helical" evidence="1">
    <location>
        <begin position="20"/>
        <end position="39"/>
    </location>
</feature>
<evidence type="ECO:0000313" key="3">
    <source>
        <dbReference type="Proteomes" id="UP000280296"/>
    </source>
</evidence>
<feature type="transmembrane region" description="Helical" evidence="1">
    <location>
        <begin position="120"/>
        <end position="141"/>
    </location>
</feature>
<keyword evidence="1" id="KW-0812">Transmembrane</keyword>
<reference evidence="2 3" key="1">
    <citation type="submission" date="2018-12" db="EMBL/GenBank/DDBJ databases">
        <authorList>
            <person name="Toschakov S.V."/>
        </authorList>
    </citation>
    <scope>NUCLEOTIDE SEQUENCE [LARGE SCALE GENOMIC DNA]</scope>
    <source>
        <strain evidence="2 3">GM2012</strain>
    </source>
</reference>
<feature type="transmembrane region" description="Helical" evidence="1">
    <location>
        <begin position="90"/>
        <end position="108"/>
    </location>
</feature>
<protein>
    <submittedName>
        <fullName evidence="2">Uncharacterized protein</fullName>
    </submittedName>
</protein>
<reference evidence="2 3" key="2">
    <citation type="submission" date="2019-01" db="EMBL/GenBank/DDBJ databases">
        <title>Tautonia sociabilis, a novel thermotolerant planctomycete of Isosphaeraceae family, isolated from a 4000 m deep subterranean habitat.</title>
        <authorList>
            <person name="Kovaleva O.L."/>
            <person name="Elcheninov A.G."/>
            <person name="Van Heerden E."/>
            <person name="Toshchakov S.V."/>
            <person name="Novikov A."/>
            <person name="Bonch-Osmolovskaya E.A."/>
            <person name="Kublanov I.V."/>
        </authorList>
    </citation>
    <scope>NUCLEOTIDE SEQUENCE [LARGE SCALE GENOMIC DNA]</scope>
    <source>
        <strain evidence="2 3">GM2012</strain>
    </source>
</reference>
<comment type="caution">
    <text evidence="2">The sequence shown here is derived from an EMBL/GenBank/DDBJ whole genome shotgun (WGS) entry which is preliminary data.</text>
</comment>
<dbReference type="OrthoDB" id="282432at2"/>
<proteinExistence type="predicted"/>
<dbReference type="EMBL" id="RYZH01000008">
    <property type="protein sequence ID" value="RUL88734.1"/>
    <property type="molecule type" value="Genomic_DNA"/>
</dbReference>
<dbReference type="AlphaFoldDB" id="A0A432MMQ8"/>
<accession>A0A432MMQ8</accession>
<name>A0A432MMQ8_9BACT</name>
<organism evidence="2 3">
    <name type="scientific">Tautonia sociabilis</name>
    <dbReference type="NCBI Taxonomy" id="2080755"/>
    <lineage>
        <taxon>Bacteria</taxon>
        <taxon>Pseudomonadati</taxon>
        <taxon>Planctomycetota</taxon>
        <taxon>Planctomycetia</taxon>
        <taxon>Isosphaerales</taxon>
        <taxon>Isosphaeraceae</taxon>
        <taxon>Tautonia</taxon>
    </lineage>
</organism>
<keyword evidence="1" id="KW-0472">Membrane</keyword>
<keyword evidence="3" id="KW-1185">Reference proteome</keyword>
<feature type="transmembrane region" description="Helical" evidence="1">
    <location>
        <begin position="46"/>
        <end position="62"/>
    </location>
</feature>
<evidence type="ECO:0000313" key="2">
    <source>
        <dbReference type="EMBL" id="RUL88734.1"/>
    </source>
</evidence>
<dbReference type="Proteomes" id="UP000280296">
    <property type="component" value="Unassembled WGS sequence"/>
</dbReference>